<dbReference type="PANTHER" id="PTHR31731">
    <property type="match status" value="1"/>
</dbReference>
<dbReference type="Proteomes" id="UP000032180">
    <property type="component" value="Chromosome 1"/>
</dbReference>
<dbReference type="Gramene" id="LPERR01G12680.1">
    <property type="protein sequence ID" value="LPERR01G12680.1"/>
    <property type="gene ID" value="LPERR01G12680"/>
</dbReference>
<evidence type="ECO:0000256" key="1">
    <source>
        <dbReference type="SAM" id="MobiDB-lite"/>
    </source>
</evidence>
<feature type="compositionally biased region" description="Pro residues" evidence="1">
    <location>
        <begin position="38"/>
        <end position="60"/>
    </location>
</feature>
<dbReference type="InterPro" id="IPR027923">
    <property type="entry name" value="Hydrophob_seed_dom"/>
</dbReference>
<keyword evidence="5" id="KW-1185">Reference proteome</keyword>
<dbReference type="InterPro" id="IPR036312">
    <property type="entry name" value="Bifun_inhib/LTP/seed_sf"/>
</dbReference>
<dbReference type="SMART" id="SM00499">
    <property type="entry name" value="AAI"/>
    <property type="match status" value="1"/>
</dbReference>
<accession>A0A0D9V0F3</accession>
<evidence type="ECO:0000313" key="5">
    <source>
        <dbReference type="Proteomes" id="UP000032180"/>
    </source>
</evidence>
<dbReference type="HOGENOM" id="CLU_138801_0_0_1"/>
<reference evidence="4" key="3">
    <citation type="submission" date="2015-04" db="UniProtKB">
        <authorList>
            <consortium name="EnsemblPlants"/>
        </authorList>
    </citation>
    <scope>IDENTIFICATION</scope>
</reference>
<protein>
    <recommendedName>
        <fullName evidence="3">Bifunctional inhibitor/plant lipid transfer protein/seed storage helical domain-containing protein</fullName>
    </recommendedName>
</protein>
<dbReference type="InterPro" id="IPR051636">
    <property type="entry name" value="Plant_LTP/defense-related"/>
</dbReference>
<feature type="chain" id="PRO_5002347237" description="Bifunctional inhibitor/plant lipid transfer protein/seed storage helical domain-containing protein" evidence="2">
    <location>
        <begin position="26"/>
        <end position="149"/>
    </location>
</feature>
<reference evidence="5" key="2">
    <citation type="submission" date="2013-12" db="EMBL/GenBank/DDBJ databases">
        <authorList>
            <person name="Yu Y."/>
            <person name="Lee S."/>
            <person name="de Baynast K."/>
            <person name="Wissotski M."/>
            <person name="Liu L."/>
            <person name="Talag J."/>
            <person name="Goicoechea J."/>
            <person name="Angelova A."/>
            <person name="Jetty R."/>
            <person name="Kudrna D."/>
            <person name="Golser W."/>
            <person name="Rivera L."/>
            <person name="Zhang J."/>
            <person name="Wing R."/>
        </authorList>
    </citation>
    <scope>NUCLEOTIDE SEQUENCE</scope>
</reference>
<evidence type="ECO:0000256" key="2">
    <source>
        <dbReference type="SAM" id="SignalP"/>
    </source>
</evidence>
<feature type="signal peptide" evidence="2">
    <location>
        <begin position="1"/>
        <end position="25"/>
    </location>
</feature>
<feature type="region of interest" description="Disordered" evidence="1">
    <location>
        <begin position="32"/>
        <end position="60"/>
    </location>
</feature>
<reference evidence="4 5" key="1">
    <citation type="submission" date="2012-08" db="EMBL/GenBank/DDBJ databases">
        <title>Oryza genome evolution.</title>
        <authorList>
            <person name="Wing R.A."/>
        </authorList>
    </citation>
    <scope>NUCLEOTIDE SEQUENCE</scope>
</reference>
<dbReference type="EnsemblPlants" id="LPERR01G12680.1">
    <property type="protein sequence ID" value="LPERR01G12680.1"/>
    <property type="gene ID" value="LPERR01G12680"/>
</dbReference>
<dbReference type="Pfam" id="PF14547">
    <property type="entry name" value="Hydrophob_seed"/>
    <property type="match status" value="1"/>
</dbReference>
<dbReference type="STRING" id="77586.A0A0D9V0F3"/>
<keyword evidence="2" id="KW-0732">Signal</keyword>
<feature type="domain" description="Bifunctional inhibitor/plant lipid transfer protein/seed storage helical" evidence="3">
    <location>
        <begin position="67"/>
        <end position="147"/>
    </location>
</feature>
<dbReference type="AlphaFoldDB" id="A0A0D9V0F3"/>
<evidence type="ECO:0000259" key="3">
    <source>
        <dbReference type="SMART" id="SM00499"/>
    </source>
</evidence>
<dbReference type="Gene3D" id="1.10.110.10">
    <property type="entry name" value="Plant lipid-transfer and hydrophobic proteins"/>
    <property type="match status" value="1"/>
</dbReference>
<name>A0A0D9V0F3_9ORYZ</name>
<proteinExistence type="predicted"/>
<evidence type="ECO:0000313" key="4">
    <source>
        <dbReference type="EnsemblPlants" id="LPERR01G12680.1"/>
    </source>
</evidence>
<organism evidence="4 5">
    <name type="scientific">Leersia perrieri</name>
    <dbReference type="NCBI Taxonomy" id="77586"/>
    <lineage>
        <taxon>Eukaryota</taxon>
        <taxon>Viridiplantae</taxon>
        <taxon>Streptophyta</taxon>
        <taxon>Embryophyta</taxon>
        <taxon>Tracheophyta</taxon>
        <taxon>Spermatophyta</taxon>
        <taxon>Magnoliopsida</taxon>
        <taxon>Liliopsida</taxon>
        <taxon>Poales</taxon>
        <taxon>Poaceae</taxon>
        <taxon>BOP clade</taxon>
        <taxon>Oryzoideae</taxon>
        <taxon>Oryzeae</taxon>
        <taxon>Oryzinae</taxon>
        <taxon>Leersia</taxon>
    </lineage>
</organism>
<sequence length="149" mass="15506">MATKQARNHALFFSTILLILVSVKGNRLPNTHLAPIESPTPTPAPQPSSSPPPTVTPAPAPTSLPKCPLVLADLNACVTLGLGNNLISPDMQKCCPQVSKLGRSTAATCLCEAMKADIRVGVNISISSIIAQILNLCGQATTEAVVCIR</sequence>
<dbReference type="SUPFAM" id="SSF47699">
    <property type="entry name" value="Bifunctional inhibitor/lipid-transfer protein/seed storage 2S albumin"/>
    <property type="match status" value="1"/>
</dbReference>
<dbReference type="InterPro" id="IPR016140">
    <property type="entry name" value="Bifunc_inhib/LTP/seed_store"/>
</dbReference>